<comment type="caution">
    <text evidence="2">The sequence shown here is derived from an EMBL/GenBank/DDBJ whole genome shotgun (WGS) entry which is preliminary data.</text>
</comment>
<protein>
    <submittedName>
        <fullName evidence="2">Uncharacterized protein</fullName>
    </submittedName>
</protein>
<evidence type="ECO:0000313" key="3">
    <source>
        <dbReference type="Proteomes" id="UP001607157"/>
    </source>
</evidence>
<dbReference type="EMBL" id="JBIHMM010000001">
    <property type="protein sequence ID" value="MFH0252901.1"/>
    <property type="molecule type" value="Genomic_DNA"/>
</dbReference>
<accession>A0ABW7I402</accession>
<name>A0ABW7I402_9RHOB</name>
<organism evidence="2 3">
    <name type="scientific">Roseovarius aquimarinus</name>
    <dbReference type="NCBI Taxonomy" id="1229156"/>
    <lineage>
        <taxon>Bacteria</taxon>
        <taxon>Pseudomonadati</taxon>
        <taxon>Pseudomonadota</taxon>
        <taxon>Alphaproteobacteria</taxon>
        <taxon>Rhodobacterales</taxon>
        <taxon>Roseobacteraceae</taxon>
        <taxon>Roseovarius</taxon>
    </lineage>
</organism>
<keyword evidence="1" id="KW-0812">Transmembrane</keyword>
<feature type="transmembrane region" description="Helical" evidence="1">
    <location>
        <begin position="21"/>
        <end position="38"/>
    </location>
</feature>
<keyword evidence="3" id="KW-1185">Reference proteome</keyword>
<dbReference type="RefSeq" id="WP_377168732.1">
    <property type="nucleotide sequence ID" value="NZ_JBHTJC010000001.1"/>
</dbReference>
<dbReference type="Proteomes" id="UP001607157">
    <property type="component" value="Unassembled WGS sequence"/>
</dbReference>
<evidence type="ECO:0000313" key="2">
    <source>
        <dbReference type="EMBL" id="MFH0252901.1"/>
    </source>
</evidence>
<proteinExistence type="predicted"/>
<keyword evidence="1" id="KW-1133">Transmembrane helix</keyword>
<sequence>MQNMIGHKGLETFIALNFDRFMMPGAILAALFAASYLGSL</sequence>
<reference evidence="2 3" key="1">
    <citation type="submission" date="2024-10" db="EMBL/GenBank/DDBJ databases">
        <authorList>
            <person name="Yang X.-N."/>
        </authorList>
    </citation>
    <scope>NUCLEOTIDE SEQUENCE [LARGE SCALE GENOMIC DNA]</scope>
    <source>
        <strain evidence="2 3">CAU 1059</strain>
    </source>
</reference>
<gene>
    <name evidence="2" type="ORF">ACGRVM_03290</name>
</gene>
<keyword evidence="1" id="KW-0472">Membrane</keyword>
<evidence type="ECO:0000256" key="1">
    <source>
        <dbReference type="SAM" id="Phobius"/>
    </source>
</evidence>